<accession>A0A0S6U8Q5</accession>
<organism evidence="1">
    <name type="scientific">Moorella thermoacetica Y72</name>
    <dbReference type="NCBI Taxonomy" id="1325331"/>
    <lineage>
        <taxon>Bacteria</taxon>
        <taxon>Bacillati</taxon>
        <taxon>Bacillota</taxon>
        <taxon>Clostridia</taxon>
        <taxon>Neomoorellales</taxon>
        <taxon>Neomoorellaceae</taxon>
        <taxon>Neomoorella</taxon>
    </lineage>
</organism>
<protein>
    <submittedName>
        <fullName evidence="1">Mg2+ and Co2+ transporters</fullName>
    </submittedName>
</protein>
<reference evidence="1" key="1">
    <citation type="journal article" date="2014" name="Gene">
        <title>Genome-guided analysis of transformation efficiency and carbon dioxide assimilation by Moorella thermoacetica Y72.</title>
        <authorList>
            <person name="Tsukahara K."/>
            <person name="Kita A."/>
            <person name="Nakashimada Y."/>
            <person name="Hoshino T."/>
            <person name="Murakami K."/>
        </authorList>
    </citation>
    <scope>NUCLEOTIDE SEQUENCE [LARGE SCALE GENOMIC DNA]</scope>
    <source>
        <strain evidence="1">Y72</strain>
    </source>
</reference>
<proteinExistence type="predicted"/>
<evidence type="ECO:0000313" key="1">
    <source>
        <dbReference type="EMBL" id="GAF25077.1"/>
    </source>
</evidence>
<sequence>MIFTQDTFKTGIFDVYLEQIPGVGDRDDVLEKFGME</sequence>
<dbReference type="Proteomes" id="UP000063718">
    <property type="component" value="Unassembled WGS sequence"/>
</dbReference>
<dbReference type="EMBL" id="DF238840">
    <property type="protein sequence ID" value="GAF25077.1"/>
    <property type="molecule type" value="Genomic_DNA"/>
</dbReference>
<gene>
    <name evidence="1" type="ORF">MTY_0406</name>
</gene>
<dbReference type="AlphaFoldDB" id="A0A0S6U8Q5"/>
<name>A0A0S6U8Q5_NEOTH</name>